<accession>A0ABS8CLF2</accession>
<dbReference type="Pfam" id="PF00561">
    <property type="entry name" value="Abhydrolase_1"/>
    <property type="match status" value="1"/>
</dbReference>
<dbReference type="RefSeq" id="WP_226935194.1">
    <property type="nucleotide sequence ID" value="NZ_JACDXX010000007.1"/>
</dbReference>
<reference evidence="2 3" key="1">
    <citation type="submission" date="2020-07" db="EMBL/GenBank/DDBJ databases">
        <title>Pseudogemmobacter sp. nov., isolated from poultry manure in Taiwan.</title>
        <authorList>
            <person name="Lin S.-Y."/>
            <person name="Tang Y.-S."/>
            <person name="Young C.-C."/>
        </authorList>
    </citation>
    <scope>NUCLEOTIDE SEQUENCE [LARGE SCALE GENOMIC DNA]</scope>
    <source>
        <strain evidence="2 3">CC-YST710</strain>
    </source>
</reference>
<keyword evidence="2" id="KW-0378">Hydrolase</keyword>
<dbReference type="PANTHER" id="PTHR43798">
    <property type="entry name" value="MONOACYLGLYCEROL LIPASE"/>
    <property type="match status" value="1"/>
</dbReference>
<dbReference type="Proteomes" id="UP001198571">
    <property type="component" value="Unassembled WGS sequence"/>
</dbReference>
<dbReference type="GO" id="GO:0016787">
    <property type="term" value="F:hydrolase activity"/>
    <property type="evidence" value="ECO:0007669"/>
    <property type="project" value="UniProtKB-KW"/>
</dbReference>
<organism evidence="2 3">
    <name type="scientific">Pseudogemmobacter faecipullorum</name>
    <dbReference type="NCBI Taxonomy" id="2755041"/>
    <lineage>
        <taxon>Bacteria</taxon>
        <taxon>Pseudomonadati</taxon>
        <taxon>Pseudomonadota</taxon>
        <taxon>Alphaproteobacteria</taxon>
        <taxon>Rhodobacterales</taxon>
        <taxon>Paracoccaceae</taxon>
        <taxon>Pseudogemmobacter</taxon>
    </lineage>
</organism>
<dbReference type="InterPro" id="IPR050266">
    <property type="entry name" value="AB_hydrolase_sf"/>
</dbReference>
<protein>
    <submittedName>
        <fullName evidence="2">Alpha/beta fold hydrolase</fullName>
    </submittedName>
</protein>
<dbReference type="SUPFAM" id="SSF53474">
    <property type="entry name" value="alpha/beta-Hydrolases"/>
    <property type="match status" value="1"/>
</dbReference>
<feature type="domain" description="AB hydrolase-1" evidence="1">
    <location>
        <begin position="23"/>
        <end position="260"/>
    </location>
</feature>
<keyword evidence="3" id="KW-1185">Reference proteome</keyword>
<name>A0ABS8CLF2_9RHOB</name>
<comment type="caution">
    <text evidence="2">The sequence shown here is derived from an EMBL/GenBank/DDBJ whole genome shotgun (WGS) entry which is preliminary data.</text>
</comment>
<proteinExistence type="predicted"/>
<dbReference type="Gene3D" id="3.40.50.1820">
    <property type="entry name" value="alpha/beta hydrolase"/>
    <property type="match status" value="1"/>
</dbReference>
<evidence type="ECO:0000259" key="1">
    <source>
        <dbReference type="Pfam" id="PF00561"/>
    </source>
</evidence>
<dbReference type="InterPro" id="IPR000073">
    <property type="entry name" value="AB_hydrolase_1"/>
</dbReference>
<dbReference type="InterPro" id="IPR029058">
    <property type="entry name" value="AB_hydrolase_fold"/>
</dbReference>
<dbReference type="PANTHER" id="PTHR43798:SF33">
    <property type="entry name" value="HYDROLASE, PUTATIVE (AFU_ORTHOLOGUE AFUA_2G14860)-RELATED"/>
    <property type="match status" value="1"/>
</dbReference>
<gene>
    <name evidence="2" type="ORF">H0485_09405</name>
</gene>
<sequence>MTGYFTASDGARLAYLDEGEGLALLCLAGLTRTKEDFDPALPALQGCRVIRMDYRGRGESDYTGAASYSLPRESQDALELMDHLGIARFALLGTSRGGLIGLGLARFHKERLLGLCLNDIGPEIERAGLEAIATRIGKTPQAASLAEMAELLGRTPGFAGVTDEAWRAMAGRLYHSLPGGGLKARYDPALREAFLAALNDPAPPPDLWPFWQATDPLPVALIRGAHSDLLSQATAARMLQIRPDTIFAEIPDRAHVPFLDEEAAQAALRAWLEKMR</sequence>
<evidence type="ECO:0000313" key="2">
    <source>
        <dbReference type="EMBL" id="MCB5410214.1"/>
    </source>
</evidence>
<dbReference type="EMBL" id="JACDXX010000007">
    <property type="protein sequence ID" value="MCB5410214.1"/>
    <property type="molecule type" value="Genomic_DNA"/>
</dbReference>
<evidence type="ECO:0000313" key="3">
    <source>
        <dbReference type="Proteomes" id="UP001198571"/>
    </source>
</evidence>